<proteinExistence type="predicted"/>
<organism evidence="4 5">
    <name type="scientific">Ranitomeya imitator</name>
    <name type="common">mimic poison frog</name>
    <dbReference type="NCBI Taxonomy" id="111125"/>
    <lineage>
        <taxon>Eukaryota</taxon>
        <taxon>Metazoa</taxon>
        <taxon>Chordata</taxon>
        <taxon>Craniata</taxon>
        <taxon>Vertebrata</taxon>
        <taxon>Euteleostomi</taxon>
        <taxon>Amphibia</taxon>
        <taxon>Batrachia</taxon>
        <taxon>Anura</taxon>
        <taxon>Neobatrachia</taxon>
        <taxon>Hyloidea</taxon>
        <taxon>Dendrobatidae</taxon>
        <taxon>Dendrobatinae</taxon>
        <taxon>Ranitomeya</taxon>
    </lineage>
</organism>
<keyword evidence="5" id="KW-1185">Reference proteome</keyword>
<gene>
    <name evidence="4" type="ORF">RIMI_LOCUS22214177</name>
</gene>
<dbReference type="Gene3D" id="1.10.510.10">
    <property type="entry name" value="Transferase(Phosphotransferase) domain 1"/>
    <property type="match status" value="1"/>
</dbReference>
<reference evidence="4" key="1">
    <citation type="submission" date="2023-07" db="EMBL/GenBank/DDBJ databases">
        <authorList>
            <person name="Stuckert A."/>
        </authorList>
    </citation>
    <scope>NUCLEOTIDE SEQUENCE</scope>
</reference>
<dbReference type="SUPFAM" id="SSF56112">
    <property type="entry name" value="Protein kinase-like (PK-like)"/>
    <property type="match status" value="1"/>
</dbReference>
<keyword evidence="2" id="KW-0472">Membrane</keyword>
<dbReference type="Pfam" id="PF00069">
    <property type="entry name" value="Pkinase"/>
    <property type="match status" value="1"/>
</dbReference>
<evidence type="ECO:0000259" key="3">
    <source>
        <dbReference type="PROSITE" id="PS50011"/>
    </source>
</evidence>
<feature type="compositionally biased region" description="Basic and acidic residues" evidence="1">
    <location>
        <begin position="81"/>
        <end position="94"/>
    </location>
</feature>
<protein>
    <recommendedName>
        <fullName evidence="3">Protein kinase domain-containing protein</fullName>
    </recommendedName>
</protein>
<feature type="region of interest" description="Disordered" evidence="1">
    <location>
        <begin position="76"/>
        <end position="98"/>
    </location>
</feature>
<accession>A0ABN9MM59</accession>
<dbReference type="InterPro" id="IPR000719">
    <property type="entry name" value="Prot_kinase_dom"/>
</dbReference>
<evidence type="ECO:0000313" key="4">
    <source>
        <dbReference type="EMBL" id="CAJ0967417.1"/>
    </source>
</evidence>
<dbReference type="InterPro" id="IPR011009">
    <property type="entry name" value="Kinase-like_dom_sf"/>
</dbReference>
<evidence type="ECO:0000256" key="2">
    <source>
        <dbReference type="SAM" id="Phobius"/>
    </source>
</evidence>
<dbReference type="PANTHER" id="PTHR24359:SF0">
    <property type="entry name" value="SERINE_THREONINE-PROTEIN KINASE SBK1"/>
    <property type="match status" value="1"/>
</dbReference>
<evidence type="ECO:0000313" key="5">
    <source>
        <dbReference type="Proteomes" id="UP001176940"/>
    </source>
</evidence>
<feature type="non-terminal residue" evidence="4">
    <location>
        <position position="318"/>
    </location>
</feature>
<keyword evidence="2" id="KW-1133">Transmembrane helix</keyword>
<dbReference type="SMART" id="SM00220">
    <property type="entry name" value="S_TKc"/>
    <property type="match status" value="1"/>
</dbReference>
<feature type="transmembrane region" description="Helical" evidence="2">
    <location>
        <begin position="236"/>
        <end position="253"/>
    </location>
</feature>
<dbReference type="PROSITE" id="PS50011">
    <property type="entry name" value="PROTEIN_KINASE_DOM"/>
    <property type="match status" value="1"/>
</dbReference>
<keyword evidence="2" id="KW-0812">Transmembrane</keyword>
<sequence>MERSLLLTDQTLNGIDEAGDGRMELQDDEVASWVTVKRPSRGKSAREASPDLTHPNKFAKLADEGGASTGVALLQPGMSSESRRSDCSSKEGNRRAGQARQVLVVGDSIIRGTEGKSVTKTGIVERCAAYLALESDTSLIGWTDYWEGLIGIPEAAVKRCARQISSALDFMHSRGLVPRDLKPDNTNQIKLSDFGLTQPAGYYVSSMSHIVPYMSPELYDLKDGEYLLLSPTIDTWAFGILLFVALTGYFPWLEATVYDSMYQVYINWRQCADCTPPPACWKMLSREAICMFNNLLSQCPSSRQSVLSIFNNLNFPWK</sequence>
<name>A0ABN9MM59_9NEOB</name>
<dbReference type="Proteomes" id="UP001176940">
    <property type="component" value="Unassembled WGS sequence"/>
</dbReference>
<feature type="domain" description="Protein kinase" evidence="3">
    <location>
        <begin position="1"/>
        <end position="315"/>
    </location>
</feature>
<comment type="caution">
    <text evidence="4">The sequence shown here is derived from an EMBL/GenBank/DDBJ whole genome shotgun (WGS) entry which is preliminary data.</text>
</comment>
<dbReference type="PANTHER" id="PTHR24359">
    <property type="entry name" value="SERINE/THREONINE-PROTEIN KINASE SBK1"/>
    <property type="match status" value="1"/>
</dbReference>
<dbReference type="EMBL" id="CAUEEQ010078313">
    <property type="protein sequence ID" value="CAJ0967417.1"/>
    <property type="molecule type" value="Genomic_DNA"/>
</dbReference>
<evidence type="ECO:0000256" key="1">
    <source>
        <dbReference type="SAM" id="MobiDB-lite"/>
    </source>
</evidence>
<feature type="region of interest" description="Disordered" evidence="1">
    <location>
        <begin position="37"/>
        <end position="56"/>
    </location>
</feature>